<evidence type="ECO:0000313" key="3">
    <source>
        <dbReference type="Proteomes" id="UP000547931"/>
    </source>
</evidence>
<comment type="caution">
    <text evidence="2">The sequence shown here is derived from an EMBL/GenBank/DDBJ whole genome shotgun (WGS) entry which is preliminary data.</text>
</comment>
<name>A0A7X5QQ97_9GAMM</name>
<organism evidence="2 3">
    <name type="scientific">Photorhabdus stackebrandtii</name>
    <dbReference type="NCBI Taxonomy" id="1123042"/>
    <lineage>
        <taxon>Bacteria</taxon>
        <taxon>Pseudomonadati</taxon>
        <taxon>Pseudomonadota</taxon>
        <taxon>Gammaproteobacteria</taxon>
        <taxon>Enterobacterales</taxon>
        <taxon>Morganellaceae</taxon>
        <taxon>Photorhabdus</taxon>
    </lineage>
</organism>
<evidence type="ECO:0000313" key="2">
    <source>
        <dbReference type="EMBL" id="NHB98548.1"/>
    </source>
</evidence>
<feature type="domain" description="Up-regulated in Daf-2" evidence="1">
    <location>
        <begin position="5"/>
        <end position="80"/>
    </location>
</feature>
<proteinExistence type="predicted"/>
<dbReference type="EMBL" id="PUJV01000039">
    <property type="protein sequence ID" value="NHB98548.1"/>
    <property type="molecule type" value="Genomic_DNA"/>
</dbReference>
<sequence length="141" mass="16011">MSTGIVTFKNDWGEDISSITIRHRRSNDPNKQEQETLNNIRSGETAENVLKVTYETGSGSPYDYWWVKFITSSGRLYTMKDNFYCSIGSNDNGNVTLRIDGATQEMYVTFSASSGCEVSIYPSVLIFVDEQKEIHIPERMV</sequence>
<dbReference type="Pfam" id="PF18457">
    <property type="entry name" value="PUD1_2"/>
    <property type="match status" value="1"/>
</dbReference>
<dbReference type="AlphaFoldDB" id="A0A7X5QQ97"/>
<reference evidence="2 3" key="1">
    <citation type="submission" date="2018-02" db="EMBL/GenBank/DDBJ databases">
        <authorList>
            <person name="Machado R.A."/>
        </authorList>
    </citation>
    <scope>NUCLEOTIDE SEQUENCE [LARGE SCALE GENOMIC DNA]</scope>
    <source>
        <strain evidence="2 3">DSM 23271</strain>
    </source>
</reference>
<dbReference type="Gene3D" id="2.60.40.3820">
    <property type="match status" value="1"/>
</dbReference>
<dbReference type="RefSeq" id="WP_036845038.1">
    <property type="nucleotide sequence ID" value="NZ_CAWPIE010000039.1"/>
</dbReference>
<protein>
    <recommendedName>
        <fullName evidence="1">Up-regulated in Daf-2 domain-containing protein</fullName>
    </recommendedName>
</protein>
<dbReference type="Proteomes" id="UP000547931">
    <property type="component" value="Unassembled WGS sequence"/>
</dbReference>
<gene>
    <name evidence="2" type="ORF">C5470_20190</name>
</gene>
<evidence type="ECO:0000259" key="1">
    <source>
        <dbReference type="Pfam" id="PF18457"/>
    </source>
</evidence>
<keyword evidence="3" id="KW-1185">Reference proteome</keyword>
<accession>A0A7X5QQ97</accession>
<dbReference type="InterPro" id="IPR041157">
    <property type="entry name" value="PUD1/2"/>
</dbReference>